<dbReference type="STRING" id="1294262.GCA_001316085_00878"/>
<evidence type="ECO:0000313" key="5">
    <source>
        <dbReference type="EMBL" id="BBG22794.1"/>
    </source>
</evidence>
<dbReference type="SUPFAM" id="SSF46785">
    <property type="entry name" value="Winged helix' DNA-binding domain"/>
    <property type="match status" value="1"/>
</dbReference>
<keyword evidence="1" id="KW-0805">Transcription regulation</keyword>
<dbReference type="PANTHER" id="PTHR33154:SF36">
    <property type="entry name" value="TRANSCRIPTIONAL REGULATOR"/>
    <property type="match status" value="1"/>
</dbReference>
<dbReference type="NCBIfam" id="NF033788">
    <property type="entry name" value="HTH_metalloreg"/>
    <property type="match status" value="1"/>
</dbReference>
<dbReference type="SMART" id="SM00418">
    <property type="entry name" value="HTH_ARSR"/>
    <property type="match status" value="1"/>
</dbReference>
<sequence>MINELAKLFSCMADENRLKIILYLSQRREASVGEIAKATNNYQSLVSHHLSTLRKAGIVNKKRIGKNSVYVISEQAVKLIEFAESLSGVPPLDKKMNYHSLTSKIDVEEDIST</sequence>
<evidence type="ECO:0000313" key="8">
    <source>
        <dbReference type="Proteomes" id="UP000325030"/>
    </source>
</evidence>
<organism evidence="5 7">
    <name type="scientific">Sulfuracidifex tepidarius</name>
    <dbReference type="NCBI Taxonomy" id="1294262"/>
    <lineage>
        <taxon>Archaea</taxon>
        <taxon>Thermoproteota</taxon>
        <taxon>Thermoprotei</taxon>
        <taxon>Sulfolobales</taxon>
        <taxon>Sulfolobaceae</taxon>
        <taxon>Sulfuracidifex</taxon>
    </lineage>
</organism>
<dbReference type="InterPro" id="IPR036390">
    <property type="entry name" value="WH_DNA-bd_sf"/>
</dbReference>
<dbReference type="Pfam" id="PF01022">
    <property type="entry name" value="HTH_5"/>
    <property type="match status" value="1"/>
</dbReference>
<dbReference type="InterPro" id="IPR001845">
    <property type="entry name" value="HTH_ArsR_DNA-bd_dom"/>
</dbReference>
<dbReference type="EMBL" id="AP018929">
    <property type="protein sequence ID" value="BBG22794.1"/>
    <property type="molecule type" value="Genomic_DNA"/>
</dbReference>
<dbReference type="AlphaFoldDB" id="A0A510DRK8"/>
<evidence type="ECO:0000256" key="2">
    <source>
        <dbReference type="ARBA" id="ARBA00023125"/>
    </source>
</evidence>
<evidence type="ECO:0000259" key="4">
    <source>
        <dbReference type="PROSITE" id="PS50987"/>
    </source>
</evidence>
<reference evidence="8" key="1">
    <citation type="submission" date="2018-09" db="EMBL/GenBank/DDBJ databases">
        <title>Complete Genome Sequencing of Sulfolobus sp. JCM 16834.</title>
        <authorList>
            <person name="Kato S."/>
            <person name="Itoh T."/>
            <person name="Ohkuma M."/>
        </authorList>
    </citation>
    <scope>NUCLEOTIDE SEQUENCE [LARGE SCALE GENOMIC DNA]</scope>
    <source>
        <strain evidence="8">IC-007</strain>
    </source>
</reference>
<protein>
    <recommendedName>
        <fullName evidence="4">HTH arsR-type domain-containing protein</fullName>
    </recommendedName>
</protein>
<dbReference type="EMBL" id="AP018930">
    <property type="protein sequence ID" value="BBG25571.1"/>
    <property type="molecule type" value="Genomic_DNA"/>
</dbReference>
<dbReference type="Proteomes" id="UP000325030">
    <property type="component" value="Chromosome"/>
</dbReference>
<dbReference type="Proteomes" id="UP000322983">
    <property type="component" value="Chromosome"/>
</dbReference>
<accession>A0A510DZA5</accession>
<accession>A0A510DRK8</accession>
<dbReference type="OrthoDB" id="46231at2157"/>
<dbReference type="GO" id="GO:0003700">
    <property type="term" value="F:DNA-binding transcription factor activity"/>
    <property type="evidence" value="ECO:0007669"/>
    <property type="project" value="InterPro"/>
</dbReference>
<dbReference type="InterPro" id="IPR011991">
    <property type="entry name" value="ArsR-like_HTH"/>
</dbReference>
<dbReference type="PRINTS" id="PR00778">
    <property type="entry name" value="HTHARSR"/>
</dbReference>
<keyword evidence="3" id="KW-0804">Transcription</keyword>
<gene>
    <name evidence="5" type="ORF">IC006_0078</name>
    <name evidence="6" type="ORF">IC007_0076</name>
</gene>
<dbReference type="GeneID" id="41716600"/>
<dbReference type="PANTHER" id="PTHR33154">
    <property type="entry name" value="TRANSCRIPTIONAL REGULATOR, ARSR FAMILY"/>
    <property type="match status" value="1"/>
</dbReference>
<dbReference type="PROSITE" id="PS50987">
    <property type="entry name" value="HTH_ARSR_2"/>
    <property type="match status" value="1"/>
</dbReference>
<keyword evidence="7" id="KW-1185">Reference proteome</keyword>
<evidence type="ECO:0000256" key="1">
    <source>
        <dbReference type="ARBA" id="ARBA00023015"/>
    </source>
</evidence>
<keyword evidence="2" id="KW-0238">DNA-binding</keyword>
<evidence type="ECO:0000313" key="7">
    <source>
        <dbReference type="Proteomes" id="UP000322983"/>
    </source>
</evidence>
<name>A0A510DRK8_9CREN</name>
<evidence type="ECO:0000256" key="3">
    <source>
        <dbReference type="ARBA" id="ARBA00023163"/>
    </source>
</evidence>
<feature type="domain" description="HTH arsR-type" evidence="4">
    <location>
        <begin position="1"/>
        <end position="104"/>
    </location>
</feature>
<dbReference type="CDD" id="cd00090">
    <property type="entry name" value="HTH_ARSR"/>
    <property type="match status" value="1"/>
</dbReference>
<dbReference type="Gene3D" id="1.10.10.10">
    <property type="entry name" value="Winged helix-like DNA-binding domain superfamily/Winged helix DNA-binding domain"/>
    <property type="match status" value="1"/>
</dbReference>
<proteinExistence type="predicted"/>
<dbReference type="InterPro" id="IPR036388">
    <property type="entry name" value="WH-like_DNA-bd_sf"/>
</dbReference>
<dbReference type="RefSeq" id="WP_054845374.1">
    <property type="nucleotide sequence ID" value="NZ_AP018929.1"/>
</dbReference>
<reference evidence="5 7" key="2">
    <citation type="journal article" date="2020" name="Int. J. Syst. Evol. Microbiol.">
        <title>Sulfuracidifex tepidarius gen. nov., sp. nov. and transfer of Sulfolobus metallicus Huber and Stetter 1992 to the genus Sulfuracidifex as Sulfuracidifex metallicus comb. nov.</title>
        <authorList>
            <person name="Itoh T."/>
            <person name="Miura T."/>
            <person name="Sakai H.D."/>
            <person name="Kato S."/>
            <person name="Ohkuma M."/>
            <person name="Takashina T."/>
        </authorList>
    </citation>
    <scope>NUCLEOTIDE SEQUENCE [LARGE SCALE GENOMIC DNA]</scope>
    <source>
        <strain evidence="5 7">IC-006</strain>
        <strain evidence="6">IC-007</strain>
    </source>
</reference>
<dbReference type="InterPro" id="IPR051081">
    <property type="entry name" value="HTH_MetalResp_TranReg"/>
</dbReference>
<evidence type="ECO:0000313" key="6">
    <source>
        <dbReference type="EMBL" id="BBG25571.1"/>
    </source>
</evidence>
<dbReference type="KEGG" id="step:IC006_0078"/>
<dbReference type="GO" id="GO:0003677">
    <property type="term" value="F:DNA binding"/>
    <property type="evidence" value="ECO:0007669"/>
    <property type="project" value="UniProtKB-KW"/>
</dbReference>